<proteinExistence type="predicted"/>
<dbReference type="AlphaFoldDB" id="A0A9Q5I3V1"/>
<evidence type="ECO:0000256" key="4">
    <source>
        <dbReference type="ARBA" id="ARBA00023136"/>
    </source>
</evidence>
<protein>
    <submittedName>
        <fullName evidence="7">ARM repeat-containing protein</fullName>
    </submittedName>
</protein>
<feature type="compositionally biased region" description="Low complexity" evidence="5">
    <location>
        <begin position="701"/>
        <end position="722"/>
    </location>
</feature>
<evidence type="ECO:0000256" key="1">
    <source>
        <dbReference type="ARBA" id="ARBA00004308"/>
    </source>
</evidence>
<evidence type="ECO:0000256" key="2">
    <source>
        <dbReference type="ARBA" id="ARBA00022448"/>
    </source>
</evidence>
<dbReference type="InterPro" id="IPR016024">
    <property type="entry name" value="ARM-type_fold"/>
</dbReference>
<evidence type="ECO:0000313" key="8">
    <source>
        <dbReference type="Proteomes" id="UP000757232"/>
    </source>
</evidence>
<feature type="compositionally biased region" description="Low complexity" evidence="5">
    <location>
        <begin position="755"/>
        <end position="776"/>
    </location>
</feature>
<evidence type="ECO:0000259" key="6">
    <source>
        <dbReference type="Pfam" id="PF01602"/>
    </source>
</evidence>
<keyword evidence="8" id="KW-1185">Reference proteome</keyword>
<dbReference type="Proteomes" id="UP000757232">
    <property type="component" value="Unassembled WGS sequence"/>
</dbReference>
<dbReference type="Gene3D" id="1.25.10.10">
    <property type="entry name" value="Leucine-rich Repeat Variant"/>
    <property type="match status" value="1"/>
</dbReference>
<evidence type="ECO:0000256" key="5">
    <source>
        <dbReference type="SAM" id="MobiDB-lite"/>
    </source>
</evidence>
<reference evidence="7" key="1">
    <citation type="submission" date="2016-06" db="EMBL/GenBank/DDBJ databases">
        <title>Draft Genome sequence of the fungus Inonotus baumii.</title>
        <authorList>
            <person name="Zhu H."/>
            <person name="Lin W."/>
        </authorList>
    </citation>
    <scope>NUCLEOTIDE SEQUENCE</scope>
    <source>
        <strain evidence="7">821</strain>
    </source>
</reference>
<sequence>MDVPYNKSGASSREHYQIVRNVENAPHRTEHLVRHEVQRIRQRITSKVLSASELRKELIILLYCLNSSFGSINNKSLAFALPSAVHLAEAGSKISEKRIGYLFCWEVMPRDHELQLMLVNTVRKDLMSSSVARINLALESLVNLPSLDVVPAVQTRCIELLSYPSPRIRALDMHALQLLAQFAADLLTDEVKDIVLKRLSDADESVVRIALKFGLSLVEAKLLETKKFMHSCISLMTRFADKHTTGSYSSSFMISVLSTIAELYDKEEPKSKDDYAIEFLPFVLAILRRSIKYDKKSLTLECFRFLGRFPSATIARYIIKASSQSSAFHQQGEGSDKPLPHFVHPVVRIRHFLSSRTLNDHYLFLSCLVCLDPSLWAGATPPAEKLLSTAEGEQNNGDSSTEANAIPLVLDQLEVERMLSFLESDDEQIRTLTLRILISLDPPLVETCYTRALHALSTFASRHSTSDRMRNTLLRRLVELAFTTTLDNEKIEAGNRGHLLLDKVRQVTDAAGVGNSVDGTIVEAILGRVRRENASLQHSFALSLLSLLQTDDAGHQQPKIGPINPTLFLVLVALVSELAPDLASSKAEVVSIICLFAATLHTSPVSMQEPLLLCMARLVILLSPNELSSLEIEDVRRVVHELGEMALVDKNKVALIKRCEQFERALSEPGVLREVLESQENVSLPEFAVILDQAYRRASLSPNASPARLPSPSSNLSSPRSNFVGSPPLSHSKLRYDAYAPPPPPTSIRLHRIHSQSSTSSHRNSNRASSRASKSRITVDDDAELAKTVTAGELTLATGAENEFTNVYRSKNSKIPSLEHSTRNIKLTDEATNVSTNLLSLDSPFLPEPLVDLKDRVMEVSLPKPLTASGGTPPYVSASTSRRTSPEPGQNFEALWSELDAFSSRGWCEDAVDVVVRRLQGLGLRMDVLEADVLPFEGKWP</sequence>
<dbReference type="InterPro" id="IPR050840">
    <property type="entry name" value="Adaptor_Complx_Large_Subunit"/>
</dbReference>
<dbReference type="GO" id="GO:0006886">
    <property type="term" value="P:intracellular protein transport"/>
    <property type="evidence" value="ECO:0007669"/>
    <property type="project" value="InterPro"/>
</dbReference>
<dbReference type="InterPro" id="IPR002553">
    <property type="entry name" value="Clathrin/coatomer_adapt-like_N"/>
</dbReference>
<feature type="domain" description="Clathrin/coatomer adaptor adaptin-like N-terminal" evidence="6">
    <location>
        <begin position="75"/>
        <end position="312"/>
    </location>
</feature>
<dbReference type="GO" id="GO:0030117">
    <property type="term" value="C:membrane coat"/>
    <property type="evidence" value="ECO:0007669"/>
    <property type="project" value="InterPro"/>
</dbReference>
<evidence type="ECO:0000313" key="7">
    <source>
        <dbReference type="EMBL" id="OCB91179.1"/>
    </source>
</evidence>
<dbReference type="PANTHER" id="PTHR22780">
    <property type="entry name" value="ADAPTIN, ALPHA/GAMMA/EPSILON"/>
    <property type="match status" value="1"/>
</dbReference>
<keyword evidence="2" id="KW-0813">Transport</keyword>
<dbReference type="EMBL" id="LNZH02000102">
    <property type="protein sequence ID" value="OCB91179.1"/>
    <property type="molecule type" value="Genomic_DNA"/>
</dbReference>
<dbReference type="InterPro" id="IPR011989">
    <property type="entry name" value="ARM-like"/>
</dbReference>
<feature type="region of interest" description="Disordered" evidence="5">
    <location>
        <begin position="701"/>
        <end position="779"/>
    </location>
</feature>
<dbReference type="OrthoDB" id="29308at2759"/>
<dbReference type="GO" id="GO:0016192">
    <property type="term" value="P:vesicle-mediated transport"/>
    <property type="evidence" value="ECO:0007669"/>
    <property type="project" value="InterPro"/>
</dbReference>
<accession>A0A9Q5I3V1</accession>
<comment type="caution">
    <text evidence="7">The sequence shown here is derived from an EMBL/GenBank/DDBJ whole genome shotgun (WGS) entry which is preliminary data.</text>
</comment>
<dbReference type="GO" id="GO:0012505">
    <property type="term" value="C:endomembrane system"/>
    <property type="evidence" value="ECO:0007669"/>
    <property type="project" value="UniProtKB-SubCell"/>
</dbReference>
<comment type="subcellular location">
    <subcellularLocation>
        <location evidence="1">Endomembrane system</location>
    </subcellularLocation>
</comment>
<dbReference type="Pfam" id="PF01602">
    <property type="entry name" value="Adaptin_N"/>
    <property type="match status" value="1"/>
</dbReference>
<name>A0A9Q5I3V1_SANBA</name>
<feature type="region of interest" description="Disordered" evidence="5">
    <location>
        <begin position="864"/>
        <end position="888"/>
    </location>
</feature>
<gene>
    <name evidence="7" type="ORF">A7U60_g1587</name>
</gene>
<evidence type="ECO:0000256" key="3">
    <source>
        <dbReference type="ARBA" id="ARBA00022927"/>
    </source>
</evidence>
<organism evidence="7 8">
    <name type="scientific">Sanghuangporus baumii</name>
    <name type="common">Phellinus baumii</name>
    <dbReference type="NCBI Taxonomy" id="108892"/>
    <lineage>
        <taxon>Eukaryota</taxon>
        <taxon>Fungi</taxon>
        <taxon>Dikarya</taxon>
        <taxon>Basidiomycota</taxon>
        <taxon>Agaricomycotina</taxon>
        <taxon>Agaricomycetes</taxon>
        <taxon>Hymenochaetales</taxon>
        <taxon>Hymenochaetaceae</taxon>
        <taxon>Sanghuangporus</taxon>
    </lineage>
</organism>
<keyword evidence="3" id="KW-0653">Protein transport</keyword>
<dbReference type="SUPFAM" id="SSF48371">
    <property type="entry name" value="ARM repeat"/>
    <property type="match status" value="1"/>
</dbReference>
<keyword evidence="4" id="KW-0472">Membrane</keyword>